<gene>
    <name evidence="3" type="ORF">Hgul01_04348</name>
</gene>
<dbReference type="Gene3D" id="2.130.10.130">
    <property type="entry name" value="Integrin alpha, N-terminal"/>
    <property type="match status" value="2"/>
</dbReference>
<dbReference type="SUPFAM" id="SSF69318">
    <property type="entry name" value="Integrin alpha N-terminal domain"/>
    <property type="match status" value="1"/>
</dbReference>
<evidence type="ECO:0000256" key="1">
    <source>
        <dbReference type="ARBA" id="ARBA00022729"/>
    </source>
</evidence>
<proteinExistence type="predicted"/>
<dbReference type="Proteomes" id="UP001428290">
    <property type="component" value="Unassembled WGS sequence"/>
</dbReference>
<dbReference type="Pfam" id="PF07593">
    <property type="entry name" value="UnbV_ASPIC"/>
    <property type="match status" value="1"/>
</dbReference>
<protein>
    <recommendedName>
        <fullName evidence="2">ASPIC/UnbV domain-containing protein</fullName>
    </recommendedName>
</protein>
<name>A0ABP9X573_9CHLR</name>
<dbReference type="InterPro" id="IPR028994">
    <property type="entry name" value="Integrin_alpha_N"/>
</dbReference>
<sequence length="647" mass="70791">MRMIRSLWQKYHGRFIVSLILLICFGLAREPQLSAAERSELAKSFQFTPSTLPTLSGYPQSTIRTVNPSLTHISAWISSVGAAIAINDLDADGLSNDICYVDPRIDQVIVTPVPQADLRYVPFALNPSPHPYNPTTMSPMGCLPGDFNEDGVLDLLVYYWGRTPLLFFQQPTDGSLTAERFVVQELISQSERWYTSAGLLADFDGDGHQDLILGNYFPDGAQILDENSSKAESMQASMSRAFNGGNKHFLRWTARPDQPFGGQFMPVEQVLERELNHGWTFALGAADLNGDLLPELYIANDFGPDRLLLNQSTPGTLKFLLLEGQAGFNIPSSKRVGHDSFKGMGVEFSDLNSDAIPDIFVSNITTDYGLHESNFAFLSTGDQTSFTQGLAPYRDHSEALGLARSGWGWDIRVADFNNDTSLEIVQATGFVKGTVNNWPELQELATGNDALLADPASWPSFQAGDDIAGHQINPFFVRDATGRYHNLAAELNLDAPHVTRGIATADVDGDGRLDFALANQWESSWFYHNTSPINTKALGLRLRLPLDVHQPLAVLSGYQSDPTPSLAAIGANATITLPDGRTLVAQVDGGNGHSGKRSYDLHFGLGDLKGDSQINVEITWRTRAGAIVKTRQLLKPGNYTILLGSTN</sequence>
<accession>A0ABP9X573</accession>
<organism evidence="3 4">
    <name type="scientific">Herpetosiphon gulosus</name>
    <dbReference type="NCBI Taxonomy" id="1973496"/>
    <lineage>
        <taxon>Bacteria</taxon>
        <taxon>Bacillati</taxon>
        <taxon>Chloroflexota</taxon>
        <taxon>Chloroflexia</taxon>
        <taxon>Herpetosiphonales</taxon>
        <taxon>Herpetosiphonaceae</taxon>
        <taxon>Herpetosiphon</taxon>
    </lineage>
</organism>
<keyword evidence="4" id="KW-1185">Reference proteome</keyword>
<reference evidence="3 4" key="1">
    <citation type="submission" date="2024-02" db="EMBL/GenBank/DDBJ databases">
        <title>Herpetosiphon gulosus NBRC 112829.</title>
        <authorList>
            <person name="Ichikawa N."/>
            <person name="Katano-Makiyama Y."/>
            <person name="Hidaka K."/>
        </authorList>
    </citation>
    <scope>NUCLEOTIDE SEQUENCE [LARGE SCALE GENOMIC DNA]</scope>
    <source>
        <strain evidence="3 4">NBRC 112829</strain>
    </source>
</reference>
<dbReference type="InterPro" id="IPR011519">
    <property type="entry name" value="UnbV_ASPIC"/>
</dbReference>
<dbReference type="PANTHER" id="PTHR16026:SF0">
    <property type="entry name" value="CARTILAGE ACIDIC PROTEIN 1"/>
    <property type="match status" value="1"/>
</dbReference>
<keyword evidence="1" id="KW-0732">Signal</keyword>
<dbReference type="InterPro" id="IPR013517">
    <property type="entry name" value="FG-GAP"/>
</dbReference>
<dbReference type="Pfam" id="PF13517">
    <property type="entry name" value="FG-GAP_3"/>
    <property type="match status" value="1"/>
</dbReference>
<dbReference type="EMBL" id="BAABRU010000019">
    <property type="protein sequence ID" value="GAA5530529.1"/>
    <property type="molecule type" value="Genomic_DNA"/>
</dbReference>
<feature type="domain" description="ASPIC/UnbV" evidence="2">
    <location>
        <begin position="568"/>
        <end position="621"/>
    </location>
</feature>
<evidence type="ECO:0000259" key="2">
    <source>
        <dbReference type="Pfam" id="PF07593"/>
    </source>
</evidence>
<comment type="caution">
    <text evidence="3">The sequence shown here is derived from an EMBL/GenBank/DDBJ whole genome shotgun (WGS) entry which is preliminary data.</text>
</comment>
<dbReference type="PANTHER" id="PTHR16026">
    <property type="entry name" value="CARTILAGE ACIDIC PROTEIN 1"/>
    <property type="match status" value="1"/>
</dbReference>
<evidence type="ECO:0000313" key="3">
    <source>
        <dbReference type="EMBL" id="GAA5530529.1"/>
    </source>
</evidence>
<dbReference type="InterPro" id="IPR027039">
    <property type="entry name" value="Crtac1"/>
</dbReference>
<evidence type="ECO:0000313" key="4">
    <source>
        <dbReference type="Proteomes" id="UP001428290"/>
    </source>
</evidence>